<comment type="pathway">
    <text evidence="2 10">Carbohydrate degradation; glycolysis; pyruvate from D-glyceraldehyde 3-phosphate: step 3/5.</text>
</comment>
<feature type="binding site" evidence="10 12">
    <location>
        <position position="126"/>
    </location>
    <ligand>
        <name>substrate</name>
    </ligand>
</feature>
<dbReference type="SUPFAM" id="SSF53649">
    <property type="entry name" value="Alkaline phosphatase-like"/>
    <property type="match status" value="1"/>
</dbReference>
<dbReference type="AlphaFoldDB" id="A0A1G9RP47"/>
<dbReference type="GO" id="GO:0006096">
    <property type="term" value="P:glycolytic process"/>
    <property type="evidence" value="ECO:0007669"/>
    <property type="project" value="UniProtKB-UniRule"/>
</dbReference>
<feature type="binding site" evidence="10 13">
    <location>
        <position position="401"/>
    </location>
    <ligand>
        <name>Mn(2+)</name>
        <dbReference type="ChEBI" id="CHEBI:29035"/>
        <label>1</label>
    </ligand>
</feature>
<feature type="binding site" evidence="10 12">
    <location>
        <position position="334"/>
    </location>
    <ligand>
        <name>substrate</name>
    </ligand>
</feature>
<feature type="binding site" evidence="10 12">
    <location>
        <position position="188"/>
    </location>
    <ligand>
        <name>substrate</name>
    </ligand>
</feature>
<feature type="domain" description="Metalloenzyme" evidence="15">
    <location>
        <begin position="7"/>
        <end position="498"/>
    </location>
</feature>
<dbReference type="UniPathway" id="UPA00109">
    <property type="reaction ID" value="UER00186"/>
</dbReference>
<evidence type="ECO:0000259" key="15">
    <source>
        <dbReference type="Pfam" id="PF01676"/>
    </source>
</evidence>
<keyword evidence="7 10" id="KW-0464">Manganese</keyword>
<evidence type="ECO:0000256" key="6">
    <source>
        <dbReference type="ARBA" id="ARBA00023152"/>
    </source>
</evidence>
<dbReference type="FunFam" id="3.40.1450.10:FF:000001">
    <property type="entry name" value="2,3-bisphosphoglycerate-independent phosphoglycerate mutase"/>
    <property type="match status" value="1"/>
</dbReference>
<dbReference type="Gene3D" id="3.40.1450.10">
    <property type="entry name" value="BPG-independent phosphoglycerate mutase, domain B"/>
    <property type="match status" value="1"/>
</dbReference>
<dbReference type="InterPro" id="IPR006124">
    <property type="entry name" value="Metalloenzyme"/>
</dbReference>
<comment type="similarity">
    <text evidence="3 10">Belongs to the BPG-independent phosphoglycerate mutase family.</text>
</comment>
<gene>
    <name evidence="10" type="primary">gpmI</name>
    <name evidence="17" type="ORF">SAMN04488692_12317</name>
</gene>
<evidence type="ECO:0000256" key="13">
    <source>
        <dbReference type="PIRSR" id="PIRSR001492-3"/>
    </source>
</evidence>
<feature type="binding site" evidence="10 13">
    <location>
        <position position="65"/>
    </location>
    <ligand>
        <name>Mn(2+)</name>
        <dbReference type="ChEBI" id="CHEBI:29035"/>
        <label>2</label>
    </ligand>
</feature>
<dbReference type="HAMAP" id="MF_01038">
    <property type="entry name" value="GpmI"/>
    <property type="match status" value="1"/>
</dbReference>
<dbReference type="Pfam" id="PF06415">
    <property type="entry name" value="iPGM_N"/>
    <property type="match status" value="1"/>
</dbReference>
<dbReference type="Proteomes" id="UP000199476">
    <property type="component" value="Unassembled WGS sequence"/>
</dbReference>
<dbReference type="STRING" id="321763.SAMN04488692_12317"/>
<evidence type="ECO:0000313" key="18">
    <source>
        <dbReference type="Proteomes" id="UP000199476"/>
    </source>
</evidence>
<dbReference type="PIRSF" id="PIRSF001492">
    <property type="entry name" value="IPGAM"/>
    <property type="match status" value="1"/>
</dbReference>
<dbReference type="Gene3D" id="3.40.720.10">
    <property type="entry name" value="Alkaline Phosphatase, subunit A"/>
    <property type="match status" value="1"/>
</dbReference>
<feature type="active site" description="Phosphoserine intermediate" evidence="10 11">
    <location>
        <position position="65"/>
    </location>
</feature>
<feature type="binding site" evidence="10 13">
    <location>
        <position position="460"/>
    </location>
    <ligand>
        <name>Mn(2+)</name>
        <dbReference type="ChEBI" id="CHEBI:29035"/>
        <label>1</label>
    </ligand>
</feature>
<evidence type="ECO:0000256" key="11">
    <source>
        <dbReference type="PIRSR" id="PIRSR001492-1"/>
    </source>
</evidence>
<evidence type="ECO:0000256" key="5">
    <source>
        <dbReference type="ARBA" id="ARBA00022723"/>
    </source>
</evidence>
<keyword evidence="18" id="KW-1185">Reference proteome</keyword>
<evidence type="ECO:0000256" key="14">
    <source>
        <dbReference type="SAM" id="MobiDB-lite"/>
    </source>
</evidence>
<dbReference type="InterPro" id="IPR036646">
    <property type="entry name" value="PGAM_B_sf"/>
</dbReference>
<dbReference type="RefSeq" id="WP_089761518.1">
    <property type="nucleotide sequence ID" value="NZ_FNGO01000023.1"/>
</dbReference>
<evidence type="ECO:0000256" key="2">
    <source>
        <dbReference type="ARBA" id="ARBA00004798"/>
    </source>
</evidence>
<keyword evidence="6 10" id="KW-0324">Glycolysis</keyword>
<feature type="domain" description="BPG-independent PGAM N-terminal" evidence="16">
    <location>
        <begin position="85"/>
        <end position="298"/>
    </location>
</feature>
<dbReference type="Pfam" id="PF01676">
    <property type="entry name" value="Metalloenzyme"/>
    <property type="match status" value="1"/>
</dbReference>
<protein>
    <recommendedName>
        <fullName evidence="9 10">2,3-bisphosphoglycerate-independent phosphoglycerate mutase</fullName>
        <shortName evidence="10">BPG-independent PGAM</shortName>
        <shortName evidence="10">Phosphoglyceromutase</shortName>
        <shortName evidence="10">iPGM</shortName>
        <ecNumber evidence="4 10">5.4.2.12</ecNumber>
    </recommendedName>
</protein>
<feature type="binding site" evidence="10 12">
    <location>
        <begin position="259"/>
        <end position="262"/>
    </location>
    <ligand>
        <name>substrate</name>
    </ligand>
</feature>
<feature type="binding site" evidence="10 12">
    <location>
        <position position="194"/>
    </location>
    <ligand>
        <name>substrate</name>
    </ligand>
</feature>
<proteinExistence type="inferred from homology"/>
<evidence type="ECO:0000259" key="16">
    <source>
        <dbReference type="Pfam" id="PF06415"/>
    </source>
</evidence>
<evidence type="ECO:0000256" key="1">
    <source>
        <dbReference type="ARBA" id="ARBA00000370"/>
    </source>
</evidence>
<keyword evidence="5 10" id="KW-0479">Metal-binding</keyword>
<comment type="cofactor">
    <cofactor evidence="10">
        <name>Mn(2+)</name>
        <dbReference type="ChEBI" id="CHEBI:29035"/>
    </cofactor>
    <text evidence="10">Binds 2 manganese ions per subunit.</text>
</comment>
<dbReference type="GO" id="GO:0030145">
    <property type="term" value="F:manganese ion binding"/>
    <property type="evidence" value="ECO:0007669"/>
    <property type="project" value="UniProtKB-UniRule"/>
</dbReference>
<dbReference type="NCBIfam" id="TIGR01307">
    <property type="entry name" value="pgm_bpd_ind"/>
    <property type="match status" value="1"/>
</dbReference>
<name>A0A1G9RP47_9FIRM</name>
<feature type="binding site" evidence="10 13">
    <location>
        <position position="15"/>
    </location>
    <ligand>
        <name>Mn(2+)</name>
        <dbReference type="ChEBI" id="CHEBI:29035"/>
        <label>2</label>
    </ligand>
</feature>
<dbReference type="InterPro" id="IPR011258">
    <property type="entry name" value="BPG-indep_PGM_N"/>
</dbReference>
<evidence type="ECO:0000256" key="3">
    <source>
        <dbReference type="ARBA" id="ARBA00008819"/>
    </source>
</evidence>
<dbReference type="CDD" id="cd16010">
    <property type="entry name" value="iPGM"/>
    <property type="match status" value="1"/>
</dbReference>
<dbReference type="OrthoDB" id="9800863at2"/>
<comment type="function">
    <text evidence="10">Catalyzes the interconversion of 2-phosphoglycerate and 3-phosphoglycerate.</text>
</comment>
<evidence type="ECO:0000256" key="8">
    <source>
        <dbReference type="ARBA" id="ARBA00023235"/>
    </source>
</evidence>
<evidence type="ECO:0000256" key="9">
    <source>
        <dbReference type="ARBA" id="ARBA00071648"/>
    </source>
</evidence>
<reference evidence="17 18" key="1">
    <citation type="submission" date="2016-10" db="EMBL/GenBank/DDBJ databases">
        <authorList>
            <person name="de Groot N.N."/>
        </authorList>
    </citation>
    <scope>NUCLEOTIDE SEQUENCE [LARGE SCALE GENOMIC DNA]</scope>
    <source>
        <strain evidence="17 18">SLAS-1</strain>
    </source>
</reference>
<feature type="binding site" evidence="10 13">
    <location>
        <position position="405"/>
    </location>
    <ligand>
        <name>Mn(2+)</name>
        <dbReference type="ChEBI" id="CHEBI:29035"/>
        <label>1</label>
    </ligand>
</feature>
<dbReference type="PANTHER" id="PTHR31637">
    <property type="entry name" value="2,3-BISPHOSPHOGLYCERATE-INDEPENDENT PHOSPHOGLYCERATE MUTASE"/>
    <property type="match status" value="1"/>
</dbReference>
<sequence length="522" mass="57391">MSKQRPKPLALIIMDGYGISPEKKGDATREAETPFLDKLYQNAPRARLGAAGESVGLPDGQMGNSEVGHLNLGAGRKVYQEFTRINKAIEDGTLPENEKLMKAIRTASDNGGALHLMGLLSDGGVHSHILHLFGLLEMAEDFGLDEVFVHAILDGRDTPPQSALKYIDQLEEKMEELGVGEIATVSGRYYTMDRDERWDRTEKAYKALVKAEGREAAAAKKAVENSYEEGVNDEFVEPAVINSEGSIDDGDALIFFNFRADRARQITRALALEEFAEFERDADHPEDLYYVCMTEYDEDFDLPIAFPPMTVENGLGEILSREGLKQLRIAETEKYAHVTFFFNGGEEKEFEGEERVLIPSPQIETYDNQPEMSAPEVTEKVLELIEEEDFDVIVLNFANPDMVGHTGDFEAAVKAVEAVDEGVSRVVPAILEEGGQVLLTSDHGNSEKMEEDDGSPFTAHTTNPVPLFYLGGPKGVGVESGILADIAPTMLDILELDKPEEMTGSSLLSPQSSSKYKIQSGG</sequence>
<comment type="catalytic activity">
    <reaction evidence="1 10">
        <text>(2R)-2-phosphoglycerate = (2R)-3-phosphoglycerate</text>
        <dbReference type="Rhea" id="RHEA:15901"/>
        <dbReference type="ChEBI" id="CHEBI:58272"/>
        <dbReference type="ChEBI" id="CHEBI:58289"/>
        <dbReference type="EC" id="5.4.2.12"/>
    </reaction>
</comment>
<feature type="binding site" evidence="10 13">
    <location>
        <position position="442"/>
    </location>
    <ligand>
        <name>Mn(2+)</name>
        <dbReference type="ChEBI" id="CHEBI:29035"/>
        <label>2</label>
    </ligand>
</feature>
<dbReference type="PANTHER" id="PTHR31637:SF0">
    <property type="entry name" value="2,3-BISPHOSPHOGLYCERATE-INDEPENDENT PHOSPHOGLYCERATE MUTASE"/>
    <property type="match status" value="1"/>
</dbReference>
<accession>A0A1G9RP47</accession>
<dbReference type="GO" id="GO:0004619">
    <property type="term" value="F:phosphoglycerate mutase activity"/>
    <property type="evidence" value="ECO:0007669"/>
    <property type="project" value="UniProtKB-UniRule"/>
</dbReference>
<evidence type="ECO:0000256" key="12">
    <source>
        <dbReference type="PIRSR" id="PIRSR001492-2"/>
    </source>
</evidence>
<comment type="subunit">
    <text evidence="10">Monomer.</text>
</comment>
<dbReference type="EMBL" id="FNGO01000023">
    <property type="protein sequence ID" value="SDM25119.1"/>
    <property type="molecule type" value="Genomic_DNA"/>
</dbReference>
<evidence type="ECO:0000256" key="10">
    <source>
        <dbReference type="HAMAP-Rule" id="MF_01038"/>
    </source>
</evidence>
<dbReference type="GO" id="GO:0006007">
    <property type="term" value="P:glucose catabolic process"/>
    <property type="evidence" value="ECO:0007669"/>
    <property type="project" value="InterPro"/>
</dbReference>
<feature type="binding site" evidence="10 13">
    <location>
        <position position="443"/>
    </location>
    <ligand>
        <name>Mn(2+)</name>
        <dbReference type="ChEBI" id="CHEBI:29035"/>
        <label>2</label>
    </ligand>
</feature>
<organism evidence="17 18">
    <name type="scientific">Halarsenatibacter silvermanii</name>
    <dbReference type="NCBI Taxonomy" id="321763"/>
    <lineage>
        <taxon>Bacteria</taxon>
        <taxon>Bacillati</taxon>
        <taxon>Bacillota</taxon>
        <taxon>Clostridia</taxon>
        <taxon>Halanaerobiales</taxon>
        <taxon>Halarsenatibacteraceae</taxon>
        <taxon>Halarsenatibacter</taxon>
    </lineage>
</organism>
<dbReference type="InterPro" id="IPR005995">
    <property type="entry name" value="Pgm_bpd_ind"/>
</dbReference>
<feature type="binding site" evidence="10 12">
    <location>
        <begin position="156"/>
        <end position="157"/>
    </location>
    <ligand>
        <name>substrate</name>
    </ligand>
</feature>
<feature type="compositionally biased region" description="Low complexity" evidence="14">
    <location>
        <begin position="505"/>
        <end position="514"/>
    </location>
</feature>
<evidence type="ECO:0000313" key="17">
    <source>
        <dbReference type="EMBL" id="SDM25119.1"/>
    </source>
</evidence>
<feature type="region of interest" description="Disordered" evidence="14">
    <location>
        <begin position="502"/>
        <end position="522"/>
    </location>
</feature>
<keyword evidence="8 10" id="KW-0413">Isomerase</keyword>
<evidence type="ECO:0000256" key="4">
    <source>
        <dbReference type="ARBA" id="ARBA00012026"/>
    </source>
</evidence>
<dbReference type="EC" id="5.4.2.12" evidence="4 10"/>
<evidence type="ECO:0000256" key="7">
    <source>
        <dbReference type="ARBA" id="ARBA00023211"/>
    </source>
</evidence>
<dbReference type="InterPro" id="IPR017850">
    <property type="entry name" value="Alkaline_phosphatase_core_sf"/>
</dbReference>
<dbReference type="SUPFAM" id="SSF64158">
    <property type="entry name" value="2,3-Bisphosphoglycerate-independent phosphoglycerate mutase, substrate-binding domain"/>
    <property type="match status" value="1"/>
</dbReference>
<dbReference type="GO" id="GO:0005737">
    <property type="term" value="C:cytoplasm"/>
    <property type="evidence" value="ECO:0007669"/>
    <property type="project" value="InterPro"/>
</dbReference>